<evidence type="ECO:0000313" key="3">
    <source>
        <dbReference type="Proteomes" id="UP000078492"/>
    </source>
</evidence>
<feature type="region of interest" description="Disordered" evidence="1">
    <location>
        <begin position="193"/>
        <end position="213"/>
    </location>
</feature>
<evidence type="ECO:0000313" key="2">
    <source>
        <dbReference type="EMBL" id="KYN14468.1"/>
    </source>
</evidence>
<feature type="non-terminal residue" evidence="2">
    <location>
        <position position="1"/>
    </location>
</feature>
<accession>A0A151IZS7</accession>
<dbReference type="AlphaFoldDB" id="A0A151IZS7"/>
<sequence>RYDRDLATIVLSKSIPTPAAVGTFVYHTKCTRKLFNCSVVVAKVSEFCCRRRRRRSLIVDRCITANSATHASAKEFFPVDDVAPQLFCSLHRIVPFVAFRTTAIEYFNEIIFSVCETFMHGVLELVIKIILYIRWVRMHFDVHNDLNHPFPLVPLVLGHLIGPQAAREYCSPDTAYVHEGLIVTREQVVAGGRQTESSMRLTESRKTNAMRKT</sequence>
<keyword evidence="3" id="KW-1185">Reference proteome</keyword>
<proteinExistence type="predicted"/>
<protein>
    <submittedName>
        <fullName evidence="2">Uncharacterized protein</fullName>
    </submittedName>
</protein>
<dbReference type="Proteomes" id="UP000078492">
    <property type="component" value="Unassembled WGS sequence"/>
</dbReference>
<organism evidence="2 3">
    <name type="scientific">Trachymyrmex cornetzi</name>
    <dbReference type="NCBI Taxonomy" id="471704"/>
    <lineage>
        <taxon>Eukaryota</taxon>
        <taxon>Metazoa</taxon>
        <taxon>Ecdysozoa</taxon>
        <taxon>Arthropoda</taxon>
        <taxon>Hexapoda</taxon>
        <taxon>Insecta</taxon>
        <taxon>Pterygota</taxon>
        <taxon>Neoptera</taxon>
        <taxon>Endopterygota</taxon>
        <taxon>Hymenoptera</taxon>
        <taxon>Apocrita</taxon>
        <taxon>Aculeata</taxon>
        <taxon>Formicoidea</taxon>
        <taxon>Formicidae</taxon>
        <taxon>Myrmicinae</taxon>
        <taxon>Trachymyrmex</taxon>
    </lineage>
</organism>
<reference evidence="2 3" key="1">
    <citation type="submission" date="2015-09" db="EMBL/GenBank/DDBJ databases">
        <title>Trachymyrmex cornetzi WGS genome.</title>
        <authorList>
            <person name="Nygaard S."/>
            <person name="Hu H."/>
            <person name="Boomsma J."/>
            <person name="Zhang G."/>
        </authorList>
    </citation>
    <scope>NUCLEOTIDE SEQUENCE [LARGE SCALE GENOMIC DNA]</scope>
    <source>
        <strain evidence="2">Tcor2-1</strain>
        <tissue evidence="2">Whole body</tissue>
    </source>
</reference>
<dbReference type="EMBL" id="KQ980703">
    <property type="protein sequence ID" value="KYN14468.1"/>
    <property type="molecule type" value="Genomic_DNA"/>
</dbReference>
<gene>
    <name evidence="2" type="ORF">ALC57_13326</name>
</gene>
<name>A0A151IZS7_9HYME</name>
<evidence type="ECO:0000256" key="1">
    <source>
        <dbReference type="SAM" id="MobiDB-lite"/>
    </source>
</evidence>